<dbReference type="GO" id="GO:0055085">
    <property type="term" value="P:transmembrane transport"/>
    <property type="evidence" value="ECO:0007669"/>
    <property type="project" value="InterPro"/>
</dbReference>
<dbReference type="PANTHER" id="PTHR43227:SF11">
    <property type="entry name" value="BLL4140 PROTEIN"/>
    <property type="match status" value="1"/>
</dbReference>
<evidence type="ECO:0000256" key="2">
    <source>
        <dbReference type="ARBA" id="ARBA00022448"/>
    </source>
</evidence>
<evidence type="ECO:0000313" key="10">
    <source>
        <dbReference type="Proteomes" id="UP000823912"/>
    </source>
</evidence>
<reference evidence="9" key="1">
    <citation type="submission" date="2020-10" db="EMBL/GenBank/DDBJ databases">
        <authorList>
            <person name="Gilroy R."/>
        </authorList>
    </citation>
    <scope>NUCLEOTIDE SEQUENCE</scope>
    <source>
        <strain evidence="9">ChiSjej5B23-6657</strain>
    </source>
</reference>
<keyword evidence="6 7" id="KW-0472">Membrane</keyword>
<dbReference type="Proteomes" id="UP000823912">
    <property type="component" value="Unassembled WGS sequence"/>
</dbReference>
<feature type="transmembrane region" description="Helical" evidence="7">
    <location>
        <begin position="94"/>
        <end position="115"/>
    </location>
</feature>
<feature type="transmembrane region" description="Helical" evidence="7">
    <location>
        <begin position="29"/>
        <end position="48"/>
    </location>
</feature>
<dbReference type="EMBL" id="DVHM01000020">
    <property type="protein sequence ID" value="HIR69867.1"/>
    <property type="molecule type" value="Genomic_DNA"/>
</dbReference>
<evidence type="ECO:0000259" key="8">
    <source>
        <dbReference type="PROSITE" id="PS50928"/>
    </source>
</evidence>
<keyword evidence="2 7" id="KW-0813">Transport</keyword>
<dbReference type="Gene3D" id="1.10.3720.10">
    <property type="entry name" value="MetI-like"/>
    <property type="match status" value="1"/>
</dbReference>
<evidence type="ECO:0000313" key="9">
    <source>
        <dbReference type="EMBL" id="HIR69867.1"/>
    </source>
</evidence>
<evidence type="ECO:0000256" key="6">
    <source>
        <dbReference type="ARBA" id="ARBA00023136"/>
    </source>
</evidence>
<gene>
    <name evidence="9" type="ORF">IAA55_01140</name>
</gene>
<dbReference type="PROSITE" id="PS50928">
    <property type="entry name" value="ABC_TM1"/>
    <property type="match status" value="1"/>
</dbReference>
<dbReference type="InterPro" id="IPR050809">
    <property type="entry name" value="UgpAE/MalFG_permease"/>
</dbReference>
<feature type="domain" description="ABC transmembrane type-1" evidence="8">
    <location>
        <begin position="90"/>
        <end position="306"/>
    </location>
</feature>
<protein>
    <submittedName>
        <fullName evidence="9">Sugar ABC transporter permease</fullName>
    </submittedName>
</protein>
<evidence type="ECO:0000256" key="1">
    <source>
        <dbReference type="ARBA" id="ARBA00004651"/>
    </source>
</evidence>
<dbReference type="InterPro" id="IPR035906">
    <property type="entry name" value="MetI-like_sf"/>
</dbReference>
<evidence type="ECO:0000256" key="3">
    <source>
        <dbReference type="ARBA" id="ARBA00022475"/>
    </source>
</evidence>
<feature type="transmembrane region" description="Helical" evidence="7">
    <location>
        <begin position="232"/>
        <end position="252"/>
    </location>
</feature>
<dbReference type="Pfam" id="PF00528">
    <property type="entry name" value="BPD_transp_1"/>
    <property type="match status" value="1"/>
</dbReference>
<evidence type="ECO:0000256" key="4">
    <source>
        <dbReference type="ARBA" id="ARBA00022692"/>
    </source>
</evidence>
<dbReference type="GO" id="GO:0005886">
    <property type="term" value="C:plasma membrane"/>
    <property type="evidence" value="ECO:0007669"/>
    <property type="project" value="UniProtKB-SubCell"/>
</dbReference>
<keyword evidence="5 7" id="KW-1133">Transmembrane helix</keyword>
<dbReference type="PANTHER" id="PTHR43227">
    <property type="entry name" value="BLL4140 PROTEIN"/>
    <property type="match status" value="1"/>
</dbReference>
<comment type="similarity">
    <text evidence="7">Belongs to the binding-protein-dependent transport system permease family.</text>
</comment>
<sequence length="319" mass="35617">MAKAKAAKAQVPVMSAKKKGWGYDLKKNWPLYVIFLIPFIFFVAFKYIPMVGILMAFEDYKVARGLFGSEWVGWENFIELFSGEQFPTALRNTVAMAILNLTLGFVAGPILGLLIGQLRSKRFSRVVQTVTYMPYFVSAVVCCSLAKEFLDDNGAITQFLTLFGFERQNWLAVNGPSFWLINCLLGVWQGAGYGAIIYIATINGINNDLYEAACIDGASRWQRVWNITIPQIMPIVVMMFTMQIGLVFMTGFDKVLLIYMPSTYEFSDCLSTYTYRMAFGSSNDFGLSTASGLFQSVVGTILMVGGNKLSAMTTKHSMF</sequence>
<dbReference type="SUPFAM" id="SSF161098">
    <property type="entry name" value="MetI-like"/>
    <property type="match status" value="1"/>
</dbReference>
<keyword evidence="4 7" id="KW-0812">Transmembrane</keyword>
<feature type="transmembrane region" description="Helical" evidence="7">
    <location>
        <begin position="285"/>
        <end position="305"/>
    </location>
</feature>
<dbReference type="AlphaFoldDB" id="A0A9D1E7Y1"/>
<keyword evidence="3" id="KW-1003">Cell membrane</keyword>
<dbReference type="CDD" id="cd06261">
    <property type="entry name" value="TM_PBP2"/>
    <property type="match status" value="1"/>
</dbReference>
<evidence type="ECO:0000256" key="7">
    <source>
        <dbReference type="RuleBase" id="RU363032"/>
    </source>
</evidence>
<evidence type="ECO:0000256" key="5">
    <source>
        <dbReference type="ARBA" id="ARBA00022989"/>
    </source>
</evidence>
<comment type="subcellular location">
    <subcellularLocation>
        <location evidence="1 7">Cell membrane</location>
        <topology evidence="1 7">Multi-pass membrane protein</topology>
    </subcellularLocation>
</comment>
<dbReference type="InterPro" id="IPR000515">
    <property type="entry name" value="MetI-like"/>
</dbReference>
<comment type="caution">
    <text evidence="9">The sequence shown here is derived from an EMBL/GenBank/DDBJ whole genome shotgun (WGS) entry which is preliminary data.</text>
</comment>
<name>A0A9D1E7Y1_9FIRM</name>
<reference evidence="9" key="2">
    <citation type="journal article" date="2021" name="PeerJ">
        <title>Extensive microbial diversity within the chicken gut microbiome revealed by metagenomics and culture.</title>
        <authorList>
            <person name="Gilroy R."/>
            <person name="Ravi A."/>
            <person name="Getino M."/>
            <person name="Pursley I."/>
            <person name="Horton D.L."/>
            <person name="Alikhan N.F."/>
            <person name="Baker D."/>
            <person name="Gharbi K."/>
            <person name="Hall N."/>
            <person name="Watson M."/>
            <person name="Adriaenssens E.M."/>
            <person name="Foster-Nyarko E."/>
            <person name="Jarju S."/>
            <person name="Secka A."/>
            <person name="Antonio M."/>
            <person name="Oren A."/>
            <person name="Chaudhuri R.R."/>
            <person name="La Ragione R."/>
            <person name="Hildebrand F."/>
            <person name="Pallen M.J."/>
        </authorList>
    </citation>
    <scope>NUCLEOTIDE SEQUENCE</scope>
    <source>
        <strain evidence="9">ChiSjej5B23-6657</strain>
    </source>
</reference>
<proteinExistence type="inferred from homology"/>
<organism evidence="9 10">
    <name type="scientific">Candidatus Pullilachnospira gallistercoris</name>
    <dbReference type="NCBI Taxonomy" id="2840911"/>
    <lineage>
        <taxon>Bacteria</taxon>
        <taxon>Bacillati</taxon>
        <taxon>Bacillota</taxon>
        <taxon>Clostridia</taxon>
        <taxon>Lachnospirales</taxon>
        <taxon>Lachnospiraceae</taxon>
        <taxon>Lachnospiraceae incertae sedis</taxon>
        <taxon>Candidatus Pullilachnospira</taxon>
    </lineage>
</organism>
<accession>A0A9D1E7Y1</accession>